<proteinExistence type="predicted"/>
<feature type="transmembrane region" description="Helical" evidence="2">
    <location>
        <begin position="193"/>
        <end position="214"/>
    </location>
</feature>
<dbReference type="EMBL" id="GG663746">
    <property type="protein sequence ID" value="EEH53438.1"/>
    <property type="molecule type" value="Genomic_DNA"/>
</dbReference>
<dbReference type="PANTHER" id="PTHR37312:SF1">
    <property type="entry name" value="MEMBRANE-BOUND ACYLTRANSFERASE YKRP-RELATED"/>
    <property type="match status" value="1"/>
</dbReference>
<feature type="transmembrane region" description="Helical" evidence="2">
    <location>
        <begin position="106"/>
        <end position="124"/>
    </location>
</feature>
<dbReference type="Proteomes" id="UP000001876">
    <property type="component" value="Unassembled WGS sequence"/>
</dbReference>
<keyword evidence="2" id="KW-0812">Transmembrane</keyword>
<dbReference type="PANTHER" id="PTHR37312">
    <property type="entry name" value="MEMBRANE-BOUND ACYLTRANSFERASE YKRP-RELATED"/>
    <property type="match status" value="1"/>
</dbReference>
<dbReference type="RefSeq" id="XP_003062619.1">
    <property type="nucleotide sequence ID" value="XM_003062573.1"/>
</dbReference>
<protein>
    <submittedName>
        <fullName evidence="3">Predicted protein</fullName>
    </submittedName>
</protein>
<keyword evidence="2" id="KW-0472">Membrane</keyword>
<dbReference type="KEGG" id="mpp:MICPUCDRAFT_68659"/>
<reference evidence="3 4" key="1">
    <citation type="journal article" date="2009" name="Science">
        <title>Green evolution and dynamic adaptations revealed by genomes of the marine picoeukaryotes Micromonas.</title>
        <authorList>
            <person name="Worden A.Z."/>
            <person name="Lee J.H."/>
            <person name="Mock T."/>
            <person name="Rouze P."/>
            <person name="Simmons M.P."/>
            <person name="Aerts A.L."/>
            <person name="Allen A.E."/>
            <person name="Cuvelier M.L."/>
            <person name="Derelle E."/>
            <person name="Everett M.V."/>
            <person name="Foulon E."/>
            <person name="Grimwood J."/>
            <person name="Gundlach H."/>
            <person name="Henrissat B."/>
            <person name="Napoli C."/>
            <person name="McDonald S.M."/>
            <person name="Parker M.S."/>
            <person name="Rombauts S."/>
            <person name="Salamov A."/>
            <person name="Von Dassow P."/>
            <person name="Badger J.H."/>
            <person name="Coutinho P.M."/>
            <person name="Demir E."/>
            <person name="Dubchak I."/>
            <person name="Gentemann C."/>
            <person name="Eikrem W."/>
            <person name="Gready J.E."/>
            <person name="John U."/>
            <person name="Lanier W."/>
            <person name="Lindquist E.A."/>
            <person name="Lucas S."/>
            <person name="Mayer K.F."/>
            <person name="Moreau H."/>
            <person name="Not F."/>
            <person name="Otillar R."/>
            <person name="Panaud O."/>
            <person name="Pangilinan J."/>
            <person name="Paulsen I."/>
            <person name="Piegu B."/>
            <person name="Poliakov A."/>
            <person name="Robbens S."/>
            <person name="Schmutz J."/>
            <person name="Toulza E."/>
            <person name="Wyss T."/>
            <person name="Zelensky A."/>
            <person name="Zhou K."/>
            <person name="Armbrust E.V."/>
            <person name="Bhattacharya D."/>
            <person name="Goodenough U.W."/>
            <person name="Van de Peer Y."/>
            <person name="Grigoriev I.V."/>
        </authorList>
    </citation>
    <scope>NUCLEOTIDE SEQUENCE [LARGE SCALE GENOMIC DNA]</scope>
    <source>
        <strain evidence="3 4">CCMP1545</strain>
    </source>
</reference>
<dbReference type="OrthoDB" id="10554257at2759"/>
<dbReference type="AlphaFoldDB" id="C1N3I6"/>
<feature type="region of interest" description="Disordered" evidence="1">
    <location>
        <begin position="1"/>
        <end position="20"/>
    </location>
</feature>
<feature type="transmembrane region" description="Helical" evidence="2">
    <location>
        <begin position="408"/>
        <end position="428"/>
    </location>
</feature>
<feature type="non-terminal residue" evidence="3">
    <location>
        <position position="454"/>
    </location>
</feature>
<dbReference type="GeneID" id="9687823"/>
<dbReference type="OMA" id="WTFAYPF"/>
<accession>C1N3I6</accession>
<evidence type="ECO:0000256" key="1">
    <source>
        <dbReference type="SAM" id="MobiDB-lite"/>
    </source>
</evidence>
<keyword evidence="2" id="KW-1133">Transmembrane helix</keyword>
<feature type="transmembrane region" description="Helical" evidence="2">
    <location>
        <begin position="72"/>
        <end position="94"/>
    </location>
</feature>
<evidence type="ECO:0000313" key="4">
    <source>
        <dbReference type="Proteomes" id="UP000001876"/>
    </source>
</evidence>
<dbReference type="STRING" id="564608.C1N3I6"/>
<evidence type="ECO:0000256" key="2">
    <source>
        <dbReference type="SAM" id="Phobius"/>
    </source>
</evidence>
<sequence length="454" mass="50056">MAPASSYGSTPAGVDADAAPASDPEWVSVVKRVTGAAPATAERLDVLKYLLIVLVVAAQFSEPFYHVDNKPAACFIFFAYQFAGPGFVLISGYVSNDLNARRRRALIAGVIFPFLVLHFLYSAWYTEAFCRGDDAETCQITYNYSMIDPAAGKWNSWGKDWTFAYPFGNLWYLMALLQMRAWRQFALEMRAPILFHVALALLVGYAAIGEYLALQRVFKFTPYFLTGFLMKKHGAFFPVARGDAAVFTCVGALLLNVGLACVAGTQMSYSTGGEKILSGKYPYDDTYGNYWPYGAFYQLGLYAWSFGAMAIVFALVRDPSDYGVKYSSGDAGSTKDAGFTKMHDGKSEEESLLGGAVKSKLRAYDQGVGARGGRSKAAARYARESEQSKYAINARSYLRAAKYGSRSFYPFCLHTAVFLFLAHATGWYDVCEKYSGGHGAVHLRFFFSVVMAFI</sequence>
<gene>
    <name evidence="3" type="ORF">MICPUCDRAFT_68659</name>
</gene>
<feature type="transmembrane region" description="Helical" evidence="2">
    <location>
        <begin position="295"/>
        <end position="316"/>
    </location>
</feature>
<evidence type="ECO:0000313" key="3">
    <source>
        <dbReference type="EMBL" id="EEH53438.1"/>
    </source>
</evidence>
<organism evidence="4">
    <name type="scientific">Micromonas pusilla (strain CCMP1545)</name>
    <name type="common">Picoplanktonic green alga</name>
    <dbReference type="NCBI Taxonomy" id="564608"/>
    <lineage>
        <taxon>Eukaryota</taxon>
        <taxon>Viridiplantae</taxon>
        <taxon>Chlorophyta</taxon>
        <taxon>Mamiellophyceae</taxon>
        <taxon>Mamiellales</taxon>
        <taxon>Mamiellaceae</taxon>
        <taxon>Micromonas</taxon>
    </lineage>
</organism>
<name>C1N3I6_MICPC</name>
<dbReference type="InterPro" id="IPR052734">
    <property type="entry name" value="Nod_factor_acetyltransferase"/>
</dbReference>
<keyword evidence="4" id="KW-1185">Reference proteome</keyword>